<sequence length="298" mass="34106">MEQEHFAGIIILVLGICGVTFNSIVVYFLRKTKSLSNPFGILTLNQAVTDLINSIVFAFIVAPTVLFAIPLPFEVTGRLGQLLFLAYDCCSWSHLCITLNRFTSVFFPLDYSRVFSKQRTIGYVLLIWTLAICINFFEYVFVDCAYHLPNGGWNFIFKGGDACKDIEWYLNYCRNLFITACIALLDIATLIRFRRFSRQQEATNTKSQKLLQKQEAFFMAQAMIQSILFYVELVCCYTLATLPFMESKWAQFGLRTIAWVTTHAADGLITLVCNGDLRRMFSKRMFGSKIESVEELNV</sequence>
<protein>
    <recommendedName>
        <fullName evidence="6">G-protein coupled receptors family 1 profile domain-containing protein</fullName>
    </recommendedName>
</protein>
<accession>A0AAN5C9A2</accession>
<evidence type="ECO:0000256" key="1">
    <source>
        <dbReference type="ARBA" id="ARBA00004370"/>
    </source>
</evidence>
<dbReference type="Pfam" id="PF10328">
    <property type="entry name" value="7TM_GPCR_Srx"/>
    <property type="match status" value="1"/>
</dbReference>
<dbReference type="InterPro" id="IPR019430">
    <property type="entry name" value="7TM_GPCR_serpentine_rcpt_Srx"/>
</dbReference>
<dbReference type="PANTHER" id="PTHR23017">
    <property type="entry name" value="SERPENTINE RECEPTOR, CLASS X"/>
    <property type="match status" value="1"/>
</dbReference>
<evidence type="ECO:0000256" key="4">
    <source>
        <dbReference type="ARBA" id="ARBA00023136"/>
    </source>
</evidence>
<evidence type="ECO:0000256" key="2">
    <source>
        <dbReference type="ARBA" id="ARBA00022692"/>
    </source>
</evidence>
<dbReference type="PANTHER" id="PTHR23017:SF44">
    <property type="entry name" value="G-PROTEIN COUPLED RECEPTORS FAMILY 1 PROFILE DOMAIN-CONTAINING PROTEIN"/>
    <property type="match status" value="1"/>
</dbReference>
<evidence type="ECO:0000313" key="7">
    <source>
        <dbReference type="EMBL" id="GMR34562.1"/>
    </source>
</evidence>
<dbReference type="AlphaFoldDB" id="A0AAN5C9A2"/>
<gene>
    <name evidence="7" type="ORF">PMAYCL1PPCAC_04757</name>
</gene>
<evidence type="ECO:0000313" key="8">
    <source>
        <dbReference type="Proteomes" id="UP001328107"/>
    </source>
</evidence>
<reference evidence="8" key="1">
    <citation type="submission" date="2022-10" db="EMBL/GenBank/DDBJ databases">
        <title>Genome assembly of Pristionchus species.</title>
        <authorList>
            <person name="Yoshida K."/>
            <person name="Sommer R.J."/>
        </authorList>
    </citation>
    <scope>NUCLEOTIDE SEQUENCE [LARGE SCALE GENOMIC DNA]</scope>
    <source>
        <strain evidence="8">RS5460</strain>
    </source>
</reference>
<dbReference type="EMBL" id="BTRK01000002">
    <property type="protein sequence ID" value="GMR34562.1"/>
    <property type="molecule type" value="Genomic_DNA"/>
</dbReference>
<feature type="transmembrane region" description="Helical" evidence="5">
    <location>
        <begin position="176"/>
        <end position="195"/>
    </location>
</feature>
<dbReference type="Proteomes" id="UP001328107">
    <property type="component" value="Unassembled WGS sequence"/>
</dbReference>
<keyword evidence="3 5" id="KW-1133">Transmembrane helix</keyword>
<dbReference type="CDD" id="cd00637">
    <property type="entry name" value="7tm_classA_rhodopsin-like"/>
    <property type="match status" value="1"/>
</dbReference>
<dbReference type="SUPFAM" id="SSF81321">
    <property type="entry name" value="Family A G protein-coupled receptor-like"/>
    <property type="match status" value="1"/>
</dbReference>
<name>A0AAN5C9A2_9BILA</name>
<feature type="transmembrane region" description="Helical" evidence="5">
    <location>
        <begin position="252"/>
        <end position="275"/>
    </location>
</feature>
<keyword evidence="8" id="KW-1185">Reference proteome</keyword>
<keyword evidence="2 5" id="KW-0812">Transmembrane</keyword>
<keyword evidence="4 5" id="KW-0472">Membrane</keyword>
<dbReference type="InterPro" id="IPR017452">
    <property type="entry name" value="GPCR_Rhodpsn_7TM"/>
</dbReference>
<feature type="transmembrane region" description="Helical" evidence="5">
    <location>
        <begin position="216"/>
        <end position="240"/>
    </location>
</feature>
<evidence type="ECO:0000256" key="5">
    <source>
        <dbReference type="SAM" id="Phobius"/>
    </source>
</evidence>
<evidence type="ECO:0000259" key="6">
    <source>
        <dbReference type="PROSITE" id="PS50262"/>
    </source>
</evidence>
<evidence type="ECO:0000256" key="3">
    <source>
        <dbReference type="ARBA" id="ARBA00022989"/>
    </source>
</evidence>
<feature type="transmembrane region" description="Helical" evidence="5">
    <location>
        <begin position="50"/>
        <end position="71"/>
    </location>
</feature>
<feature type="transmembrane region" description="Helical" evidence="5">
    <location>
        <begin position="6"/>
        <end position="29"/>
    </location>
</feature>
<comment type="caution">
    <text evidence="7">The sequence shown here is derived from an EMBL/GenBank/DDBJ whole genome shotgun (WGS) entry which is preliminary data.</text>
</comment>
<comment type="subcellular location">
    <subcellularLocation>
        <location evidence="1">Membrane</location>
    </subcellularLocation>
</comment>
<dbReference type="PROSITE" id="PS50262">
    <property type="entry name" value="G_PROTEIN_RECEP_F1_2"/>
    <property type="match status" value="1"/>
</dbReference>
<dbReference type="GO" id="GO:0016020">
    <property type="term" value="C:membrane"/>
    <property type="evidence" value="ECO:0007669"/>
    <property type="project" value="UniProtKB-SubCell"/>
</dbReference>
<feature type="domain" description="G-protein coupled receptors family 1 profile" evidence="6">
    <location>
        <begin position="21"/>
        <end position="141"/>
    </location>
</feature>
<proteinExistence type="predicted"/>
<dbReference type="Gene3D" id="1.20.1070.10">
    <property type="entry name" value="Rhodopsin 7-helix transmembrane proteins"/>
    <property type="match status" value="1"/>
</dbReference>
<organism evidence="7 8">
    <name type="scientific">Pristionchus mayeri</name>
    <dbReference type="NCBI Taxonomy" id="1317129"/>
    <lineage>
        <taxon>Eukaryota</taxon>
        <taxon>Metazoa</taxon>
        <taxon>Ecdysozoa</taxon>
        <taxon>Nematoda</taxon>
        <taxon>Chromadorea</taxon>
        <taxon>Rhabditida</taxon>
        <taxon>Rhabditina</taxon>
        <taxon>Diplogasteromorpha</taxon>
        <taxon>Diplogasteroidea</taxon>
        <taxon>Neodiplogasteridae</taxon>
        <taxon>Pristionchus</taxon>
    </lineage>
</organism>
<feature type="transmembrane region" description="Helical" evidence="5">
    <location>
        <begin position="121"/>
        <end position="142"/>
    </location>
</feature>